<sequence>MKKYICILLFGLFSAVMFGQPTYQHRMDTAIDIGTHDSPFTFTDSRYTGDFGDDFYWDVDYPPYLGVKEIFYRITLTNSMTVKFKITRPDRCWTNVMLLDDAGKRWEYNSRAYKAFGLTPGVYYFVVEGQQSGNLNDPVPDVTIDVQIEGSERTMGEDFLCPFELGSFSDNFNLTPG</sequence>
<keyword evidence="1" id="KW-0732">Signal</keyword>
<dbReference type="AlphaFoldDB" id="A0A1M5GH47"/>
<dbReference type="EMBL" id="FQVD01000064">
    <property type="protein sequence ID" value="SHG03100.1"/>
    <property type="molecule type" value="Genomic_DNA"/>
</dbReference>
<proteinExistence type="predicted"/>
<evidence type="ECO:0000256" key="1">
    <source>
        <dbReference type="SAM" id="SignalP"/>
    </source>
</evidence>
<dbReference type="Proteomes" id="UP000184436">
    <property type="component" value="Unassembled WGS sequence"/>
</dbReference>
<evidence type="ECO:0008006" key="4">
    <source>
        <dbReference type="Google" id="ProtNLM"/>
    </source>
</evidence>
<accession>A0A1M5GH47</accession>
<feature type="chain" id="PRO_5012341330" description="Gliding motility-associated C-terminal domain-containing protein" evidence="1">
    <location>
        <begin position="20"/>
        <end position="177"/>
    </location>
</feature>
<name>A0A1M5GH47_9BACE</name>
<evidence type="ECO:0000313" key="3">
    <source>
        <dbReference type="Proteomes" id="UP000184436"/>
    </source>
</evidence>
<reference evidence="2 3" key="1">
    <citation type="submission" date="2016-11" db="EMBL/GenBank/DDBJ databases">
        <authorList>
            <person name="Jaros S."/>
            <person name="Januszkiewicz K."/>
            <person name="Wedrychowicz H."/>
        </authorList>
    </citation>
    <scope>NUCLEOTIDE SEQUENCE [LARGE SCALE GENOMIC DNA]</scope>
    <source>
        <strain evidence="2 3">DSM 26883</strain>
    </source>
</reference>
<evidence type="ECO:0000313" key="2">
    <source>
        <dbReference type="EMBL" id="SHG03100.1"/>
    </source>
</evidence>
<gene>
    <name evidence="2" type="ORF">SAMN05444349_1645</name>
</gene>
<feature type="non-terminal residue" evidence="2">
    <location>
        <position position="177"/>
    </location>
</feature>
<protein>
    <recommendedName>
        <fullName evidence="4">Gliding motility-associated C-terminal domain-containing protein</fullName>
    </recommendedName>
</protein>
<organism evidence="2 3">
    <name type="scientific">Bacteroides faecichinchillae</name>
    <dbReference type="NCBI Taxonomy" id="871325"/>
    <lineage>
        <taxon>Bacteria</taxon>
        <taxon>Pseudomonadati</taxon>
        <taxon>Bacteroidota</taxon>
        <taxon>Bacteroidia</taxon>
        <taxon>Bacteroidales</taxon>
        <taxon>Bacteroidaceae</taxon>
        <taxon>Bacteroides</taxon>
    </lineage>
</organism>
<keyword evidence="3" id="KW-1185">Reference proteome</keyword>
<feature type="signal peptide" evidence="1">
    <location>
        <begin position="1"/>
        <end position="19"/>
    </location>
</feature>